<dbReference type="Pfam" id="PF04168">
    <property type="entry name" value="Alpha-E"/>
    <property type="match status" value="1"/>
</dbReference>
<dbReference type="OrthoDB" id="9804079at2"/>
<proteinExistence type="predicted"/>
<dbReference type="Gene3D" id="3.40.50.11290">
    <property type="match status" value="1"/>
</dbReference>
<accession>A0A5M6ILD8</accession>
<dbReference type="InterPro" id="IPR025841">
    <property type="entry name" value="CP_ATPgrasp_2"/>
</dbReference>
<gene>
    <name evidence="3" type="ORF">F1189_26255</name>
</gene>
<feature type="domain" description="Circularly permuted ATP-grasp type 2" evidence="2">
    <location>
        <begin position="70"/>
        <end position="442"/>
    </location>
</feature>
<dbReference type="Pfam" id="PF14403">
    <property type="entry name" value="CP_ATPgrasp_2"/>
    <property type="match status" value="1"/>
</dbReference>
<keyword evidence="4" id="KW-1185">Reference proteome</keyword>
<evidence type="ECO:0000313" key="3">
    <source>
        <dbReference type="EMBL" id="KAA5609054.1"/>
    </source>
</evidence>
<dbReference type="RefSeq" id="WP_150044449.1">
    <property type="nucleotide sequence ID" value="NZ_OW485601.1"/>
</dbReference>
<dbReference type="AlphaFoldDB" id="A0A5M6ILD8"/>
<reference evidence="3 4" key="1">
    <citation type="submission" date="2019-09" db="EMBL/GenBank/DDBJ databases">
        <title>Genome sequence of Rhodovastum atsumiense, a diverse member of the Acetobacteraceae family of non-sulfur purple photosynthetic bacteria.</title>
        <authorList>
            <person name="Meyer T."/>
            <person name="Kyndt J."/>
        </authorList>
    </citation>
    <scope>NUCLEOTIDE SEQUENCE [LARGE SCALE GENOMIC DNA]</scope>
    <source>
        <strain evidence="3 4">DSM 21279</strain>
    </source>
</reference>
<name>A0A5M6ILD8_9PROT</name>
<evidence type="ECO:0000313" key="4">
    <source>
        <dbReference type="Proteomes" id="UP000325255"/>
    </source>
</evidence>
<evidence type="ECO:0000259" key="2">
    <source>
        <dbReference type="Pfam" id="PF14403"/>
    </source>
</evidence>
<dbReference type="Proteomes" id="UP000325255">
    <property type="component" value="Unassembled WGS sequence"/>
</dbReference>
<dbReference type="InterPro" id="IPR051680">
    <property type="entry name" value="ATP-dep_Glu-Cys_Ligase-2"/>
</dbReference>
<dbReference type="PANTHER" id="PTHR34595:SF2">
    <property type="entry name" value="BLR2978 PROTEIN"/>
    <property type="match status" value="1"/>
</dbReference>
<sequence length="834" mass="89026">MTTQIPRDEMVDGQGGLRPHWRGVLAAFSAMGEGGLATRARRLDRAFEEEGIASVLPGAAGRPWRCDPVPLPLAASEFAVLQEGLAQRARLLALVLQDIYGPQTLLAEGKLPPALVYANPGFLRACRIPGHVPLLHSYAADLIRAPDGTWHVWADRTASTGGIGYAQENRRLLARVLPEAFRPLQVRQLRPFFDLWQDSLRRLGPAGQPNPTVALLTPGNAAPQWFEHMFLARELSCALVEGGDLTVRGGALYLKTLKGLQQVDVLLRRLDGRMIDPLELEPGSLLGVPGLVDTLRQGSVRIANDPGSGVAEAPALAAFLPALCQRLLGEKLLLPGVPTLWLGDPAARAVLQANPGGWRVAPALDSTVPPVLPMALSEVARGELMARIEARPWEWAATASLPPSVAPCLDGRGLTPRPVLLRLFLVADGAEWQAMPGGLARVLEDPERLTGRRPEVGVSKDVWVLSEERGMIMGPPALSVPALKLRRPSGDLPSRVADNMFWLGRYVERLDRAARLMRSALQRLTRGTGLLPRELLELQMLGRCLAEAGLVPPEAAPAETLGEALLASVRDGGAVAGLFASVARLTESVRDRLTDEMYATFTATLRAARGDAAAAGRSLDGLTHGMVGITRFATAVAGVAAENMVRGGGWMFLELGRRLERGWAVAGQVSLALDQPPSRIEAGLRLLLEICDSVITYRSRYLDVLQPAPVLDLVLVDQGNPRGLGFQLTQMHGLLDELSSTAGLDVGAANANPREMLAGAAAGLLAEVEIMVEMVLAASDQAAAAASLPSQLRGVEAGVAALSDRITRRYFALLPAVQTLGWSPGEVPVLRGAA</sequence>
<evidence type="ECO:0000259" key="1">
    <source>
        <dbReference type="Pfam" id="PF04168"/>
    </source>
</evidence>
<dbReference type="PANTHER" id="PTHR34595">
    <property type="entry name" value="BLR5612 PROTEIN"/>
    <property type="match status" value="1"/>
</dbReference>
<dbReference type="InterPro" id="IPR007296">
    <property type="entry name" value="DUF403"/>
</dbReference>
<organism evidence="3 4">
    <name type="scientific">Rhodovastum atsumiense</name>
    <dbReference type="NCBI Taxonomy" id="504468"/>
    <lineage>
        <taxon>Bacteria</taxon>
        <taxon>Pseudomonadati</taxon>
        <taxon>Pseudomonadota</taxon>
        <taxon>Alphaproteobacteria</taxon>
        <taxon>Acetobacterales</taxon>
        <taxon>Acetobacteraceae</taxon>
        <taxon>Rhodovastum</taxon>
    </lineage>
</organism>
<feature type="domain" description="DUF403" evidence="1">
    <location>
        <begin position="492"/>
        <end position="811"/>
    </location>
</feature>
<dbReference type="SUPFAM" id="SSF56059">
    <property type="entry name" value="Glutathione synthetase ATP-binding domain-like"/>
    <property type="match status" value="1"/>
</dbReference>
<comment type="caution">
    <text evidence="3">The sequence shown here is derived from an EMBL/GenBank/DDBJ whole genome shotgun (WGS) entry which is preliminary data.</text>
</comment>
<dbReference type="EMBL" id="VWPK01000061">
    <property type="protein sequence ID" value="KAA5609054.1"/>
    <property type="molecule type" value="Genomic_DNA"/>
</dbReference>
<protein>
    <submittedName>
        <fullName evidence="3">Circularly permuted type 2 ATP-grasp protein</fullName>
    </submittedName>
</protein>